<name>C1FD27_MICCC</name>
<dbReference type="Gene3D" id="1.20.58.80">
    <property type="entry name" value="Phosphotransferase system, lactose/cellobiose-type IIA subunit"/>
    <property type="match status" value="1"/>
</dbReference>
<evidence type="ECO:0000313" key="2">
    <source>
        <dbReference type="EMBL" id="ACO68711.1"/>
    </source>
</evidence>
<dbReference type="InterPro" id="IPR036181">
    <property type="entry name" value="MIT_dom_sf"/>
</dbReference>
<dbReference type="KEGG" id="mis:MICPUN_98519"/>
<dbReference type="EMBL" id="CP001574">
    <property type="protein sequence ID" value="ACO68711.1"/>
    <property type="molecule type" value="Genomic_DNA"/>
</dbReference>
<keyword evidence="3" id="KW-1185">Reference proteome</keyword>
<dbReference type="SUPFAM" id="SSF116846">
    <property type="entry name" value="MIT domain"/>
    <property type="match status" value="1"/>
</dbReference>
<gene>
    <name evidence="2" type="ORF">MICPUN_98519</name>
</gene>
<sequence length="185" mass="19491">MSTPPPPLPPGCELANRAVQHDENGEWQLAIECYVRAADEIEAFLNSGQPVPPNVDFAHHVAAYRTRASELMQDYSQEIAAQPGNNSAAASVSATASSMFQKFKSTAAKAASKTKETAIIVGNTAKSAANSAYTAAGTRGTFANKVADGVAVGLGRGFGWAFGQNAAYAVSDALFPAPLRRRRWC</sequence>
<dbReference type="SMART" id="SM00745">
    <property type="entry name" value="MIT"/>
    <property type="match status" value="1"/>
</dbReference>
<accession>C1FD27</accession>
<dbReference type="InParanoid" id="C1FD27"/>
<reference evidence="2 3" key="1">
    <citation type="journal article" date="2009" name="Science">
        <title>Green evolution and dynamic adaptations revealed by genomes of the marine picoeukaryotes Micromonas.</title>
        <authorList>
            <person name="Worden A.Z."/>
            <person name="Lee J.H."/>
            <person name="Mock T."/>
            <person name="Rouze P."/>
            <person name="Simmons M.P."/>
            <person name="Aerts A.L."/>
            <person name="Allen A.E."/>
            <person name="Cuvelier M.L."/>
            <person name="Derelle E."/>
            <person name="Everett M.V."/>
            <person name="Foulon E."/>
            <person name="Grimwood J."/>
            <person name="Gundlach H."/>
            <person name="Henrissat B."/>
            <person name="Napoli C."/>
            <person name="McDonald S.M."/>
            <person name="Parker M.S."/>
            <person name="Rombauts S."/>
            <person name="Salamov A."/>
            <person name="Von Dassow P."/>
            <person name="Badger J.H."/>
            <person name="Coutinho P.M."/>
            <person name="Demir E."/>
            <person name="Dubchak I."/>
            <person name="Gentemann C."/>
            <person name="Eikrem W."/>
            <person name="Gready J.E."/>
            <person name="John U."/>
            <person name="Lanier W."/>
            <person name="Lindquist E.A."/>
            <person name="Lucas S."/>
            <person name="Mayer K.F."/>
            <person name="Moreau H."/>
            <person name="Not F."/>
            <person name="Otillar R."/>
            <person name="Panaud O."/>
            <person name="Pangilinan J."/>
            <person name="Paulsen I."/>
            <person name="Piegu B."/>
            <person name="Poliakov A."/>
            <person name="Robbens S."/>
            <person name="Schmutz J."/>
            <person name="Toulza E."/>
            <person name="Wyss T."/>
            <person name="Zelensky A."/>
            <person name="Zhou K."/>
            <person name="Armbrust E.V."/>
            <person name="Bhattacharya D."/>
            <person name="Goodenough U.W."/>
            <person name="Van de Peer Y."/>
            <person name="Grigoriev I.V."/>
        </authorList>
    </citation>
    <scope>NUCLEOTIDE SEQUENCE [LARGE SCALE GENOMIC DNA]</scope>
    <source>
        <strain evidence="3">RCC299 / NOUM17</strain>
    </source>
</reference>
<proteinExistence type="predicted"/>
<dbReference type="GeneID" id="8249998"/>
<dbReference type="AlphaFoldDB" id="C1FD27"/>
<organism evidence="2 3">
    <name type="scientific">Micromonas commoda (strain RCC299 / NOUM17 / CCMP2709)</name>
    <name type="common">Picoplanktonic green alga</name>
    <dbReference type="NCBI Taxonomy" id="296587"/>
    <lineage>
        <taxon>Eukaryota</taxon>
        <taxon>Viridiplantae</taxon>
        <taxon>Chlorophyta</taxon>
        <taxon>Mamiellophyceae</taxon>
        <taxon>Mamiellales</taxon>
        <taxon>Mamiellaceae</taxon>
        <taxon>Micromonas</taxon>
    </lineage>
</organism>
<dbReference type="RefSeq" id="XP_002507453.1">
    <property type="nucleotide sequence ID" value="XM_002507407.1"/>
</dbReference>
<feature type="domain" description="MIT" evidence="1">
    <location>
        <begin position="4"/>
        <end position="81"/>
    </location>
</feature>
<protein>
    <recommendedName>
        <fullName evidence="1">MIT domain-containing protein</fullName>
    </recommendedName>
</protein>
<evidence type="ECO:0000313" key="3">
    <source>
        <dbReference type="Proteomes" id="UP000002009"/>
    </source>
</evidence>
<dbReference type="Proteomes" id="UP000002009">
    <property type="component" value="Chromosome 1"/>
</dbReference>
<dbReference type="InterPro" id="IPR007330">
    <property type="entry name" value="MIT_dom"/>
</dbReference>
<evidence type="ECO:0000259" key="1">
    <source>
        <dbReference type="SMART" id="SM00745"/>
    </source>
</evidence>